<protein>
    <submittedName>
        <fullName evidence="1">Uncharacterized protein</fullName>
    </submittedName>
</protein>
<dbReference type="EMBL" id="BK015733">
    <property type="protein sequence ID" value="DAE22428.1"/>
    <property type="molecule type" value="Genomic_DNA"/>
</dbReference>
<accession>A0A8S5QUV1</accession>
<sequence>MKIGQAQESKESVSRKLYTGVAPVKVLLVNPSKDELEKEFGWKVDKEPVYTGEKDGVRWVNITLYTKPDIEGVEDILPVKFFLRDTARLNSAGNKCQCVNAYGETVWLSQEDYDNCVIPGNMNFSPEGVRQAYSGEDSLLEFIRTHLNVPSRMYMTQDKEWKEIEDPETALLQLERIGDYFSGDVSEVVEALSLFPDNCTKVWFGVQKDSNNNNYQTFFPAKFGRKAARNCSFILNNITRCKAAGMYQNVEFGDEVFKEYTETPTTFKAPETKAATVEEVKSKWVKK</sequence>
<evidence type="ECO:0000313" key="1">
    <source>
        <dbReference type="EMBL" id="DAE22428.1"/>
    </source>
</evidence>
<proteinExistence type="predicted"/>
<reference evidence="1" key="1">
    <citation type="journal article" date="2021" name="Proc. Natl. Acad. Sci. U.S.A.">
        <title>A Catalog of Tens of Thousands of Viruses from Human Metagenomes Reveals Hidden Associations with Chronic Diseases.</title>
        <authorList>
            <person name="Tisza M.J."/>
            <person name="Buck C.B."/>
        </authorList>
    </citation>
    <scope>NUCLEOTIDE SEQUENCE</scope>
    <source>
        <strain evidence="1">CtDAq1</strain>
    </source>
</reference>
<name>A0A8S5QUV1_9CAUD</name>
<organism evidence="1">
    <name type="scientific">CrAss-like virus sp. ctDAq1</name>
    <dbReference type="NCBI Taxonomy" id="2826822"/>
    <lineage>
        <taxon>Viruses</taxon>
        <taxon>Duplodnaviria</taxon>
        <taxon>Heunggongvirae</taxon>
        <taxon>Uroviricota</taxon>
        <taxon>Caudoviricetes</taxon>
        <taxon>Crassvirales</taxon>
    </lineage>
</organism>